<dbReference type="InterPro" id="IPR019224">
    <property type="entry name" value="DUF2148"/>
</dbReference>
<sequence>MQSGKVMVLREAMLMVAQLMALSARTAPKGLGQDYVGIRVLSGEELSQLADEMERFGKERGKVNFDRDADNVRRSDAVVLISLTENKPLGLNCGACGYSRCEDLQSREGPEFPGPLCAWRLLDVGIALGSAVKTASLFNADNRIMYRVGTVARQMGLLQGPIVVGIPISATGKNIYFDRPVK</sequence>
<proteinExistence type="predicted"/>
<feature type="domain" description="DUF2148" evidence="1">
    <location>
        <begin position="114"/>
        <end position="179"/>
    </location>
</feature>
<dbReference type="EMBL" id="FQZM01000014">
    <property type="protein sequence ID" value="SHI90783.1"/>
    <property type="molecule type" value="Genomic_DNA"/>
</dbReference>
<dbReference type="PANTHER" id="PTHR40101">
    <property type="entry name" value="CONSERVED PROTEIN"/>
    <property type="match status" value="1"/>
</dbReference>
<dbReference type="AlphaFoldDB" id="A0A1M6EZB4"/>
<protein>
    <submittedName>
        <fullName evidence="2">Uncharacterized protein, contains ferredoxin domain</fullName>
    </submittedName>
</protein>
<evidence type="ECO:0000259" key="1">
    <source>
        <dbReference type="Pfam" id="PF09918"/>
    </source>
</evidence>
<dbReference type="Proteomes" id="UP000184529">
    <property type="component" value="Unassembled WGS sequence"/>
</dbReference>
<keyword evidence="3" id="KW-1185">Reference proteome</keyword>
<evidence type="ECO:0000313" key="2">
    <source>
        <dbReference type="EMBL" id="SHI90783.1"/>
    </source>
</evidence>
<evidence type="ECO:0000313" key="3">
    <source>
        <dbReference type="Proteomes" id="UP000184529"/>
    </source>
</evidence>
<organism evidence="2 3">
    <name type="scientific">Desulfofundulus thermosubterraneus DSM 16057</name>
    <dbReference type="NCBI Taxonomy" id="1121432"/>
    <lineage>
        <taxon>Bacteria</taxon>
        <taxon>Bacillati</taxon>
        <taxon>Bacillota</taxon>
        <taxon>Clostridia</taxon>
        <taxon>Eubacteriales</taxon>
        <taxon>Peptococcaceae</taxon>
        <taxon>Desulfofundulus</taxon>
    </lineage>
</organism>
<dbReference type="PANTHER" id="PTHR40101:SF1">
    <property type="entry name" value="4FE-4S DOMAIN-CONTAINING PROTEIN"/>
    <property type="match status" value="1"/>
</dbReference>
<reference evidence="3" key="1">
    <citation type="submission" date="2016-11" db="EMBL/GenBank/DDBJ databases">
        <authorList>
            <person name="Varghese N."/>
            <person name="Submissions S."/>
        </authorList>
    </citation>
    <scope>NUCLEOTIDE SEQUENCE [LARGE SCALE GENOMIC DNA]</scope>
    <source>
        <strain evidence="3">DSM 16057</strain>
    </source>
</reference>
<gene>
    <name evidence="2" type="ORF">SAMN02745219_01336</name>
</gene>
<dbReference type="STRING" id="1121432.SAMN02745219_01336"/>
<accession>A0A1M6EZB4</accession>
<dbReference type="Pfam" id="PF09918">
    <property type="entry name" value="DUF2148"/>
    <property type="match status" value="1"/>
</dbReference>
<name>A0A1M6EZB4_9FIRM</name>